<organism evidence="3 4">
    <name type="scientific">Candidatus Magasanikbacteria bacterium CG_4_10_14_0_2_um_filter_41_31</name>
    <dbReference type="NCBI Taxonomy" id="1974639"/>
    <lineage>
        <taxon>Bacteria</taxon>
        <taxon>Candidatus Magasanikiibacteriota</taxon>
    </lineage>
</organism>
<evidence type="ECO:0000256" key="2">
    <source>
        <dbReference type="SAM" id="Phobius"/>
    </source>
</evidence>
<feature type="transmembrane region" description="Helical" evidence="2">
    <location>
        <begin position="34"/>
        <end position="57"/>
    </location>
</feature>
<comment type="caution">
    <text evidence="3">The sequence shown here is derived from an EMBL/GenBank/DDBJ whole genome shotgun (WGS) entry which is preliminary data.</text>
</comment>
<feature type="compositionally biased region" description="Basic and acidic residues" evidence="1">
    <location>
        <begin position="82"/>
        <end position="94"/>
    </location>
</feature>
<evidence type="ECO:0000313" key="3">
    <source>
        <dbReference type="EMBL" id="PIZ93242.1"/>
    </source>
</evidence>
<keyword evidence="2" id="KW-0812">Transmembrane</keyword>
<feature type="region of interest" description="Disordered" evidence="1">
    <location>
        <begin position="1"/>
        <end position="24"/>
    </location>
</feature>
<proteinExistence type="predicted"/>
<evidence type="ECO:0000256" key="1">
    <source>
        <dbReference type="SAM" id="MobiDB-lite"/>
    </source>
</evidence>
<dbReference type="AlphaFoldDB" id="A0A2M7V480"/>
<evidence type="ECO:0000313" key="4">
    <source>
        <dbReference type="Proteomes" id="UP000230078"/>
    </source>
</evidence>
<feature type="compositionally biased region" description="Pro residues" evidence="1">
    <location>
        <begin position="1"/>
        <end position="19"/>
    </location>
</feature>
<keyword evidence="2" id="KW-1133">Transmembrane helix</keyword>
<name>A0A2M7V480_9BACT</name>
<feature type="region of interest" description="Disordered" evidence="1">
    <location>
        <begin position="67"/>
        <end position="97"/>
    </location>
</feature>
<protein>
    <submittedName>
        <fullName evidence="3">Uncharacterized protein</fullName>
    </submittedName>
</protein>
<keyword evidence="2" id="KW-0472">Membrane</keyword>
<feature type="compositionally biased region" description="Polar residues" evidence="1">
    <location>
        <begin position="67"/>
        <end position="81"/>
    </location>
</feature>
<accession>A0A2M7V480</accession>
<sequence length="371" mass="43242">MEAPPQAPENYIPPVPTESPQPSVTPTSHIEKKWWILFGIIATIIVVFFVYALTLFLSSHQQTPQDTTQLSEQNKQATTNNLKKEEPPTPHVEESPTFESYLDDLSYTEDEKEGTNLATYTINSDRTITKENATNNTTYLQEANNIDEHTFLWNYYAELFTNVPEIDYLTRFIVNTDGKEGSLASIYLDDSNVWELYIDPADALRKGKLFDPQDFTYTLVHEFAHLFTLNESQVDYSVFYEDECSTHLLDEGCLYPTAYFAEYFSEFWQGDMYDEWYMLVDGESEDQVYEFYQDYTDEFLTEYAATDPTEDIAESFAHFVLFDMPDQAETIAEEKIVFFYDFPKLVSLRNTLRHNIEQKDPTFFSHPLIIK</sequence>
<dbReference type="Proteomes" id="UP000230078">
    <property type="component" value="Unassembled WGS sequence"/>
</dbReference>
<dbReference type="EMBL" id="PFPI01000032">
    <property type="protein sequence ID" value="PIZ93242.1"/>
    <property type="molecule type" value="Genomic_DNA"/>
</dbReference>
<reference evidence="4" key="1">
    <citation type="submission" date="2017-09" db="EMBL/GenBank/DDBJ databases">
        <title>Depth-based differentiation of microbial function through sediment-hosted aquifers and enrichment of novel symbionts in the deep terrestrial subsurface.</title>
        <authorList>
            <person name="Probst A.J."/>
            <person name="Ladd B."/>
            <person name="Jarett J.K."/>
            <person name="Geller-Mcgrath D.E."/>
            <person name="Sieber C.M.K."/>
            <person name="Emerson J.B."/>
            <person name="Anantharaman K."/>
            <person name="Thomas B.C."/>
            <person name="Malmstrom R."/>
            <person name="Stieglmeier M."/>
            <person name="Klingl A."/>
            <person name="Woyke T."/>
            <person name="Ryan C.M."/>
            <person name="Banfield J.F."/>
        </authorList>
    </citation>
    <scope>NUCLEOTIDE SEQUENCE [LARGE SCALE GENOMIC DNA]</scope>
</reference>
<gene>
    <name evidence="3" type="ORF">COX83_02430</name>
</gene>